<dbReference type="Proteomes" id="UP000249661">
    <property type="component" value="Unassembled WGS sequence"/>
</dbReference>
<dbReference type="EMBL" id="KZ824949">
    <property type="protein sequence ID" value="RAH71367.1"/>
    <property type="molecule type" value="Genomic_DNA"/>
</dbReference>
<accession>A0ACD1HCP6</accession>
<proteinExistence type="predicted"/>
<gene>
    <name evidence="1" type="ORF">BO66DRAFT_56596</name>
</gene>
<evidence type="ECO:0000313" key="2">
    <source>
        <dbReference type="Proteomes" id="UP000249661"/>
    </source>
</evidence>
<name>A0ACD1HCP6_9EURO</name>
<organism evidence="1 2">
    <name type="scientific">Aspergillus aculeatinus CBS 121060</name>
    <dbReference type="NCBI Taxonomy" id="1448322"/>
    <lineage>
        <taxon>Eukaryota</taxon>
        <taxon>Fungi</taxon>
        <taxon>Dikarya</taxon>
        <taxon>Ascomycota</taxon>
        <taxon>Pezizomycotina</taxon>
        <taxon>Eurotiomycetes</taxon>
        <taxon>Eurotiomycetidae</taxon>
        <taxon>Eurotiales</taxon>
        <taxon>Aspergillaceae</taxon>
        <taxon>Aspergillus</taxon>
        <taxon>Aspergillus subgen. Circumdati</taxon>
    </lineage>
</organism>
<reference evidence="1" key="1">
    <citation type="submission" date="2018-02" db="EMBL/GenBank/DDBJ databases">
        <title>The genomes of Aspergillus section Nigri reveals drivers in fungal speciation.</title>
        <authorList>
            <consortium name="DOE Joint Genome Institute"/>
            <person name="Vesth T.C."/>
            <person name="Nybo J."/>
            <person name="Theobald S."/>
            <person name="Brandl J."/>
            <person name="Frisvad J.C."/>
            <person name="Nielsen K.F."/>
            <person name="Lyhne E.K."/>
            <person name="Kogle M.E."/>
            <person name="Kuo A."/>
            <person name="Riley R."/>
            <person name="Clum A."/>
            <person name="Nolan M."/>
            <person name="Lipzen A."/>
            <person name="Salamov A."/>
            <person name="Henrissat B."/>
            <person name="Wiebenga A."/>
            <person name="De vries R.P."/>
            <person name="Grigoriev I.V."/>
            <person name="Mortensen U.H."/>
            <person name="Andersen M.R."/>
            <person name="Baker S.E."/>
        </authorList>
    </citation>
    <scope>NUCLEOTIDE SEQUENCE</scope>
    <source>
        <strain evidence="1">CBS 121060</strain>
    </source>
</reference>
<keyword evidence="2" id="KW-1185">Reference proteome</keyword>
<protein>
    <submittedName>
        <fullName evidence="1">Uncharacterized protein</fullName>
    </submittedName>
</protein>
<sequence length="166" mass="18952">MNDSIEACTSQHGLHHKLSPQADQPSIFDYVKCELAFELALTHNVELTILITGYFSIKLGITARQYTAKERARLRASEPLIEEFELQFLLIEIPVRSLRIARFTYLESEEVSMWRTRASIEQIAIHGGVGHLACCVWGGYHRRESLGTCLMKCTLRQERLVCARSL</sequence>
<evidence type="ECO:0000313" key="1">
    <source>
        <dbReference type="EMBL" id="RAH71367.1"/>
    </source>
</evidence>